<keyword evidence="3" id="KW-1133">Transmembrane helix</keyword>
<feature type="region of interest" description="Disordered" evidence="2">
    <location>
        <begin position="1336"/>
        <end position="1361"/>
    </location>
</feature>
<dbReference type="GeneID" id="7835880"/>
<accession>Q23BY8</accession>
<feature type="transmembrane region" description="Helical" evidence="3">
    <location>
        <begin position="517"/>
        <end position="538"/>
    </location>
</feature>
<dbReference type="HOGENOM" id="CLU_007492_0_0_1"/>
<dbReference type="RefSeq" id="XP_001014225.3">
    <property type="nucleotide sequence ID" value="XM_001014225.3"/>
</dbReference>
<reference evidence="5" key="1">
    <citation type="journal article" date="2006" name="PLoS Biol.">
        <title>Macronuclear genome sequence of the ciliate Tetrahymena thermophila, a model eukaryote.</title>
        <authorList>
            <person name="Eisen J.A."/>
            <person name="Coyne R.S."/>
            <person name="Wu M."/>
            <person name="Wu D."/>
            <person name="Thiagarajan M."/>
            <person name="Wortman J.R."/>
            <person name="Badger J.H."/>
            <person name="Ren Q."/>
            <person name="Amedeo P."/>
            <person name="Jones K.M."/>
            <person name="Tallon L.J."/>
            <person name="Delcher A.L."/>
            <person name="Salzberg S.L."/>
            <person name="Silva J.C."/>
            <person name="Haas B.J."/>
            <person name="Majoros W.H."/>
            <person name="Farzad M."/>
            <person name="Carlton J.M."/>
            <person name="Smith R.K. Jr."/>
            <person name="Garg J."/>
            <person name="Pearlman R.E."/>
            <person name="Karrer K.M."/>
            <person name="Sun L."/>
            <person name="Manning G."/>
            <person name="Elde N.C."/>
            <person name="Turkewitz A.P."/>
            <person name="Asai D.J."/>
            <person name="Wilkes D.E."/>
            <person name="Wang Y."/>
            <person name="Cai H."/>
            <person name="Collins K."/>
            <person name="Stewart B.A."/>
            <person name="Lee S.R."/>
            <person name="Wilamowska K."/>
            <person name="Weinberg Z."/>
            <person name="Ruzzo W.L."/>
            <person name="Wloga D."/>
            <person name="Gaertig J."/>
            <person name="Frankel J."/>
            <person name="Tsao C.-C."/>
            <person name="Gorovsky M.A."/>
            <person name="Keeling P.J."/>
            <person name="Waller R.F."/>
            <person name="Patron N.J."/>
            <person name="Cherry J.M."/>
            <person name="Stover N.A."/>
            <person name="Krieger C.J."/>
            <person name="del Toro C."/>
            <person name="Ryder H.F."/>
            <person name="Williamson S.C."/>
            <person name="Barbeau R.A."/>
            <person name="Hamilton E.P."/>
            <person name="Orias E."/>
        </authorList>
    </citation>
    <scope>NUCLEOTIDE SEQUENCE [LARGE SCALE GENOMIC DNA]</scope>
    <source>
        <strain evidence="5">SB210</strain>
    </source>
</reference>
<protein>
    <submittedName>
        <fullName evidence="4">Transmembrane protein, putative</fullName>
    </submittedName>
</protein>
<sequence>MKDFFSGTYLQIMQHNKIFHLNNQTQKSEIVHDEQAEEKFNRNYDEDNKKEIFIPSLSPKSCKKLFQQQLNNDTQNTCQDQVLEEQKTQIQKPDDFLESLRINQDKIINKQTNLDKQSDYQIRLNLNKSDQNLKKYAQSGIRNIQQQQQQQQQFQLFMKDSNNKLVNGGSVTPNRFNRYNKISQSNQLETQERETKNIKKQNEQINKVFQNLNDKSVHLKLEQMLFQFKLCKKKEFLQSKGLKQQTISEIEQRIDESLDYYAFYKEILLIKKAIMMILNKQQLAALQVIGIDIEKQSKNQENSMMNYSEEVTENHFKEQYEILQSKEFINNLNVPLDIIKCQRQELQGMNCFDFSKLPNPQLVLKDHQSIFSYIQLYVYKCQDVDYIKTSIPDNCADEQTISQLINYSPFKFLIKTQISQFNITSSQIEQQYKIQVLSNTANSLTYNELKIQNQVTSVFQGLIVQHQQTFSSPLSQSLTAYTYDRNKVFQDAGLACISEILIGADECQAYFYIQFPIFTEVLALCNSTLAILLLLGSFSRKLAQKFIRRDIFLILMKDFFSGTYLHIMQHNQIVNLNNQTQCNEIALDEQAEEKLNSNYDEDNKKNIFIPSLTPKSCKKLFQQQLNNDSQNTCQDQVLEELQTQIQKPDELLESLRINQDKIINKQTNLDKQSDYQIRLNLNKSDQNQKNYAQSVIRNIQQQQQQKQFQLFTKDSSSKLVNGVSVTPKQLNRQKNKSQSNQLETQERLCKQKEFLQSKGLKQSIFSEIEQQIDESLDYNAFYKEILLIKKAIMMILNKQQPAALQVIGIDLEKQSKNQENSKMNNLSDFDIFSESIQFNANRQRLRKRTFLGAILTFTIILITLIYFVYQSYQYFTGQMDPKFRQQTFISDQISIDLNNEMFGFDFFSIQSGQYLSQLQAQQNKTYFVFIANFAFTSSNSSINNQYVRLDIIKCQRQELQGMNCFDFSKLSNPQLVLKDNQRTLSYIQLLVYRCQDVDYFKTSIPDNCADEQTISQFINYSPYKLQIKMQISQFNITSNQIQQQYKSYVLMNIANIFMKSELKIQNQITSVQQGQIVQHEQTFSSPLSQQIVTYSYDRNQIIQDTGLNCFNEILIDLDESQTYFHIQFPIFTEVLALCNSTLAMLLLLGSFCRKIAQKFIRRDMFFILMKDFFSGTYLHIMQHNEIVNLNNQTQQDEIIHDEQTEEKLSSNYDEDHKKNIFIPSLTPKSCKKLFQLQLSTDSQNTCQDQVLEELQTQIQKPDEILEPLRINQEKKTNKQTNLDKQSDYQIRLNLNKSDQNEKNYGQTVFRNIQLQQQQQFQLFMRDSSNKLANGVSITHKRLKRQNKTSQSNQLETQERETQKIRRYNEQINKIFLDLNDKSVHLKLEQILFQFKLCKQKEFLQSKGLKQSIISEIEQRIDESLDYYAFYKEILLIKKAIMMILSKQQLAALQVIGVDLEKQSKNQENLKMNNLSEDATENHFKEQYEILQSKELQLQYINDFLKKCEQNRSNLDNIDKRILSSLLIYQQN</sequence>
<evidence type="ECO:0000256" key="3">
    <source>
        <dbReference type="SAM" id="Phobius"/>
    </source>
</evidence>
<evidence type="ECO:0000313" key="4">
    <source>
        <dbReference type="EMBL" id="EAR93980.3"/>
    </source>
</evidence>
<feature type="transmembrane region" description="Helical" evidence="3">
    <location>
        <begin position="850"/>
        <end position="869"/>
    </location>
</feature>
<keyword evidence="3" id="KW-0472">Membrane</keyword>
<name>Q23BY8_TETTS</name>
<dbReference type="InParanoid" id="Q23BY8"/>
<dbReference type="KEGG" id="tet:TTHERM_00225940"/>
<keyword evidence="3 4" id="KW-0812">Transmembrane</keyword>
<evidence type="ECO:0000313" key="5">
    <source>
        <dbReference type="Proteomes" id="UP000009168"/>
    </source>
</evidence>
<proteinExistence type="predicted"/>
<feature type="coiled-coil region" evidence="1">
    <location>
        <begin position="188"/>
        <end position="215"/>
    </location>
</feature>
<evidence type="ECO:0000256" key="1">
    <source>
        <dbReference type="SAM" id="Coils"/>
    </source>
</evidence>
<dbReference type="EMBL" id="GG662718">
    <property type="protein sequence ID" value="EAR93980.3"/>
    <property type="molecule type" value="Genomic_DNA"/>
</dbReference>
<organism evidence="4 5">
    <name type="scientific">Tetrahymena thermophila (strain SB210)</name>
    <dbReference type="NCBI Taxonomy" id="312017"/>
    <lineage>
        <taxon>Eukaryota</taxon>
        <taxon>Sar</taxon>
        <taxon>Alveolata</taxon>
        <taxon>Ciliophora</taxon>
        <taxon>Intramacronucleata</taxon>
        <taxon>Oligohymenophorea</taxon>
        <taxon>Hymenostomatida</taxon>
        <taxon>Tetrahymenina</taxon>
        <taxon>Tetrahymenidae</taxon>
        <taxon>Tetrahymena</taxon>
    </lineage>
</organism>
<keyword evidence="5" id="KW-1185">Reference proteome</keyword>
<evidence type="ECO:0000256" key="2">
    <source>
        <dbReference type="SAM" id="MobiDB-lite"/>
    </source>
</evidence>
<dbReference type="Proteomes" id="UP000009168">
    <property type="component" value="Unassembled WGS sequence"/>
</dbReference>
<gene>
    <name evidence="4" type="ORF">TTHERM_00225940</name>
</gene>
<keyword evidence="1" id="KW-0175">Coiled coil</keyword>